<protein>
    <recommendedName>
        <fullName evidence="2">Tape measure protein N-terminal domain-containing protein</fullName>
    </recommendedName>
</protein>
<dbReference type="PANTHER" id="PTHR45858:SF1">
    <property type="entry name" value="FERM DOMAIN-CONTAINING PROTEIN 7"/>
    <property type="match status" value="1"/>
</dbReference>
<organism evidence="3 4">
    <name type="scientific">Nibrella saemangeumensis</name>
    <dbReference type="NCBI Taxonomy" id="1084526"/>
    <lineage>
        <taxon>Bacteria</taxon>
        <taxon>Pseudomonadati</taxon>
        <taxon>Bacteroidota</taxon>
        <taxon>Cytophagia</taxon>
        <taxon>Cytophagales</taxon>
        <taxon>Spirosomataceae</taxon>
        <taxon>Nibrella</taxon>
    </lineage>
</organism>
<reference evidence="4" key="1">
    <citation type="journal article" date="2019" name="Int. J. Syst. Evol. Microbiol.">
        <title>The Global Catalogue of Microorganisms (GCM) 10K type strain sequencing project: providing services to taxonomists for standard genome sequencing and annotation.</title>
        <authorList>
            <consortium name="The Broad Institute Genomics Platform"/>
            <consortium name="The Broad Institute Genome Sequencing Center for Infectious Disease"/>
            <person name="Wu L."/>
            <person name="Ma J."/>
        </authorList>
    </citation>
    <scope>NUCLEOTIDE SEQUENCE [LARGE SCALE GENOMIC DNA]</scope>
    <source>
        <strain evidence="4">JCM 17927</strain>
    </source>
</reference>
<feature type="coiled-coil region" evidence="1">
    <location>
        <begin position="1286"/>
        <end position="1370"/>
    </location>
</feature>
<dbReference type="Pfam" id="PF20155">
    <property type="entry name" value="TMP_3"/>
    <property type="match status" value="1"/>
</dbReference>
<dbReference type="InterPro" id="IPR051835">
    <property type="entry name" value="RAC1-GEF"/>
</dbReference>
<evidence type="ECO:0000313" key="4">
    <source>
        <dbReference type="Proteomes" id="UP001501175"/>
    </source>
</evidence>
<dbReference type="NCBIfam" id="TIGR02675">
    <property type="entry name" value="tape_meas_nterm"/>
    <property type="match status" value="1"/>
</dbReference>
<keyword evidence="1" id="KW-0175">Coiled coil</keyword>
<dbReference type="EMBL" id="BAABHD010000076">
    <property type="protein sequence ID" value="GAA4464216.1"/>
    <property type="molecule type" value="Genomic_DNA"/>
</dbReference>
<keyword evidence="4" id="KW-1185">Reference proteome</keyword>
<evidence type="ECO:0000259" key="2">
    <source>
        <dbReference type="Pfam" id="PF20155"/>
    </source>
</evidence>
<feature type="coiled-coil region" evidence="1">
    <location>
        <begin position="1506"/>
        <end position="1617"/>
    </location>
</feature>
<feature type="domain" description="Tape measure protein N-terminal" evidence="2">
    <location>
        <begin position="302"/>
        <end position="482"/>
    </location>
</feature>
<comment type="caution">
    <text evidence="3">The sequence shown here is derived from an EMBL/GenBank/DDBJ whole genome shotgun (WGS) entry which is preliminary data.</text>
</comment>
<dbReference type="Proteomes" id="UP001501175">
    <property type="component" value="Unassembled WGS sequence"/>
</dbReference>
<dbReference type="PANTHER" id="PTHR45858">
    <property type="entry name" value="FERM DOMAIN CONTAINING PROTEIN"/>
    <property type="match status" value="1"/>
</dbReference>
<dbReference type="InterPro" id="IPR013491">
    <property type="entry name" value="Tape_meas_N"/>
</dbReference>
<name>A0ABP8NAS2_9BACT</name>
<evidence type="ECO:0000256" key="1">
    <source>
        <dbReference type="SAM" id="Coils"/>
    </source>
</evidence>
<feature type="coiled-coil region" evidence="1">
    <location>
        <begin position="995"/>
        <end position="1022"/>
    </location>
</feature>
<dbReference type="RefSeq" id="WP_345246980.1">
    <property type="nucleotide sequence ID" value="NZ_BAABHD010000076.1"/>
</dbReference>
<proteinExistence type="predicted"/>
<evidence type="ECO:0000313" key="3">
    <source>
        <dbReference type="EMBL" id="GAA4464216.1"/>
    </source>
</evidence>
<gene>
    <name evidence="3" type="ORF">GCM10023189_43200</name>
</gene>
<sequence length="1905" mass="214246">MSTEAKNIRFRFEVDSELKQVSSELDVIIQKTQQLTQTTAGSGAQTKALLQQQLQQVQQLQGAVQQATQQQAVAVQQSLAQVTTAQQAELQKQVNAHKAALDIQVINAQAAAKEKEALAAKQVAAFKAAEQQQTDAARAEEARRLDAVRTANSMKLADYKAQTDATIQEKRKQTAAEIEEEKRKTAEATAQGRIRVEQARSLANQETEAARQASMAYRQAIELDTDFHRAQNRARVSQFEEARKQETIAFRGEIQRQNMELKAALQEQLIELRNQGQFWRDIRSLIAAAFGVYEVYEFTKAVIDAKSKVDSFRMGLTQMLGSKQEADQLTRELLDMAKRTPFEVEQLMQVTFMLKGMGVATRELLPTLEQLGNMAAVVGQDRLPLIAKAYTDVMNKGKLMKQEINQFAENGVPLYDLLAESMGKTRQEVVKMAEDHTISFEMVKKAIRDASDVGGRYYNMMAIQAQTLGGQMSNLKDAFFVAKAVVGDYFENGLGKGVKTIREFTELTIGSEAAVKRTVNVITAGVSAWAAYRIAMELVAAQKLINEGRTKQLTTAQTLLTLNTEAMSLAMNGATGSLRAMWAALAANPLGAILTAVSLGISLWQSYAAVTTEVTSAVGAQEVELQREKNSLIALVELAMSKKEGDQQRIQLISQLMAKYPEFFAGMDAEKVKNAELIKMLEKVNDVFRDRIRLAREAYAEEKLGEREKALMERERQFFEKIKDVLPADFMAKYGPDSQKLIELINQTPGMVAKINSSAFTWFGSGTMIEQLTAIRQGFDTIEKERKEHKQRMLNIEESETNARIEAEVTRHNQVIAQIRQGNAKTEAERKAQAILIEQENKLHHNNLLAITKQTEEEKTTIIKKEGKKRQEANFLNAQQIEVILKEANQNTLKETKSYLDAREAEEIKFFNARKNKMVKDAEEARKVTAEIHQFYDVLRAEAAAKDQREFQGKIKADIDSLTEFFGQRSKELVIGIEAMLGKERERYVYSIAEAKKYQKEVARIQQEINEVTEQNEKAAIAARKKSLQEVFSFIGEQGGVLGELAKQARYVVTNLELLSGTSAKAAQDNYDRAKAALLWAQTVYNEADQQGKVRIKQAELDLEKAAGKRDEAVRAAKEAEKGMVMMALELGRMLAKGIADGIADGWQSMAESLRKTRDVVVDFYEEIMALSKSAMQAELTNSQNEYEAKLRYARSTVTDAKALAAEEQRIMADSYTERERIIRQYYEQQNKLATDRSSYDAQLSYISDVAAAHANYTSNIGSAIQSLLKLDVVGWIEGMATAHKKKAADMEIATLNRTKRELEAEKWRVEQGIELERELLENKLEALDQALKAYRDAKQAEMDEARRAADAEKKEVERARDAAVDAAEKKLAAFKESAQREYEAVRKSYDDQISALRDRQKAEEQALKEMYDYRRSLLEQSKKDEIEAAGILDRVRNEALERYRAAEVARLEATRERILATLTDEAEKRQVEEAYARQIEQVHKDVEDAKLDKTKGNSLAATQIRAEEKEQAERLKKEEAATLKALADNYQQLFRQQAEERDAVLAEMKERASKREAELKDEIVAIRDEAKSKIQAIETRLEAELERLRNEITRKEAEATEERKRLQREYTAAFNAAQQQMFEITKQIKIAELRAEIAQLKSKRWLLNAGKINAAISEIEGIIRMIEGSSLGNPPASGGADVGSGPIQPDPLYQEVITQPRTPTDSTGRPIAPVDMRNGQPISQAYSAQGHPVVITYNASGKRIVVYDQFGNSFEVAYADGYNTVTGERFFKGTEYVERGSYPNGVDTIPAWLNEGERVITTEDNKKLGGMSNEELVRRALAFDDLRLSWQDIGGLSLPDVASLPPAPQEVLIDLSELKQELQQLREDFMRKSLVSINIDEKGFLLQERSAHATIEHYTSLFSR</sequence>
<accession>A0ABP8NAS2</accession>